<dbReference type="PATRIC" id="fig|1110509.7.peg.35"/>
<proteinExistence type="inferred from homology"/>
<dbReference type="EC" id="2.5.1.157" evidence="7"/>
<dbReference type="GO" id="GO:0106388">
    <property type="term" value="F:rRNA small subunit aminocarboxypropyltransferase activity"/>
    <property type="evidence" value="ECO:0007669"/>
    <property type="project" value="UniProtKB-EC"/>
</dbReference>
<dbReference type="PANTHER" id="PTHR20426">
    <property type="entry name" value="RIBOSOME BIOGENESIS PROTEIN TSR3 HOMOLOG"/>
    <property type="match status" value="1"/>
</dbReference>
<accession>G7WJY6</accession>
<dbReference type="PANTHER" id="PTHR20426:SF0">
    <property type="entry name" value="18S RRNA AMINOCARBOXYPROPYLTRANSFERASE"/>
    <property type="match status" value="1"/>
</dbReference>
<evidence type="ECO:0000313" key="10">
    <source>
        <dbReference type="EMBL" id="AET63427.1"/>
    </source>
</evidence>
<evidence type="ECO:0000256" key="2">
    <source>
        <dbReference type="ARBA" id="ARBA00022490"/>
    </source>
</evidence>
<keyword evidence="3 7" id="KW-0690">Ribosome biogenesis</keyword>
<dbReference type="GO" id="GO:0000455">
    <property type="term" value="P:enzyme-directed rRNA pseudouridine synthesis"/>
    <property type="evidence" value="ECO:0007669"/>
    <property type="project" value="UniProtKB-UniRule"/>
</dbReference>
<evidence type="ECO:0000259" key="9">
    <source>
        <dbReference type="Pfam" id="PF04068"/>
    </source>
</evidence>
<keyword evidence="4 7" id="KW-0698">rRNA processing</keyword>
<organism evidence="10 11">
    <name type="scientific">Methanothrix harundinacea (strain 6Ac)</name>
    <name type="common">Methanosaeta harundinacea</name>
    <dbReference type="NCBI Taxonomy" id="1110509"/>
    <lineage>
        <taxon>Archaea</taxon>
        <taxon>Methanobacteriati</taxon>
        <taxon>Methanobacteriota</taxon>
        <taxon>Stenosarchaea group</taxon>
        <taxon>Methanomicrobia</taxon>
        <taxon>Methanotrichales</taxon>
        <taxon>Methanotrichaceae</taxon>
        <taxon>Methanothrix</taxon>
    </lineage>
</organism>
<dbReference type="HOGENOM" id="CLU_035060_4_1_2"/>
<dbReference type="Pfam" id="PF04034">
    <property type="entry name" value="Ribo_biogen_C"/>
    <property type="match status" value="1"/>
</dbReference>
<feature type="binding site" evidence="7">
    <location>
        <position position="65"/>
    </location>
    <ligand>
        <name>S-adenosyl-L-methionine</name>
        <dbReference type="ChEBI" id="CHEBI:59789"/>
    </ligand>
</feature>
<dbReference type="GeneID" id="12509203"/>
<evidence type="ECO:0000256" key="7">
    <source>
        <dbReference type="HAMAP-Rule" id="MF_01116"/>
    </source>
</evidence>
<comment type="similarity">
    <text evidence="7">Belongs to the TDD superfamily. TSR3 family.</text>
</comment>
<feature type="binding site" evidence="7">
    <location>
        <position position="86"/>
    </location>
    <ligand>
        <name>S-adenosyl-L-methionine</name>
        <dbReference type="ChEBI" id="CHEBI:59789"/>
    </ligand>
</feature>
<dbReference type="GO" id="GO:1904047">
    <property type="term" value="F:S-adenosyl-L-methionine binding"/>
    <property type="evidence" value="ECO:0007669"/>
    <property type="project" value="UniProtKB-UniRule"/>
</dbReference>
<dbReference type="InterPro" id="IPR022968">
    <property type="entry name" value="Tsr3-like"/>
</dbReference>
<keyword evidence="6 7" id="KW-0949">S-adenosyl-L-methionine</keyword>
<dbReference type="InterPro" id="IPR007209">
    <property type="entry name" value="RNaseL-inhib-like_metal-bd_dom"/>
</dbReference>
<evidence type="ECO:0000313" key="11">
    <source>
        <dbReference type="Proteomes" id="UP000005877"/>
    </source>
</evidence>
<comment type="catalytic activity">
    <reaction evidence="7">
        <text>an N(1)-methylpseudouridine in rRNA + S-adenosyl-L-methionine = N(1)-methyl-N(3)-[(3S)-3-amino-3-carboxypropyl]pseudouridine in rRNA + S-methyl-5'-thioadenosine + H(+)</text>
        <dbReference type="Rhea" id="RHEA:63296"/>
        <dbReference type="Rhea" id="RHEA-COMP:11634"/>
        <dbReference type="Rhea" id="RHEA-COMP:16310"/>
        <dbReference type="ChEBI" id="CHEBI:15378"/>
        <dbReference type="ChEBI" id="CHEBI:17509"/>
        <dbReference type="ChEBI" id="CHEBI:59789"/>
        <dbReference type="ChEBI" id="CHEBI:74890"/>
        <dbReference type="ChEBI" id="CHEBI:146234"/>
        <dbReference type="EC" id="2.5.1.157"/>
    </reaction>
</comment>
<evidence type="ECO:0000256" key="3">
    <source>
        <dbReference type="ARBA" id="ARBA00022517"/>
    </source>
</evidence>
<dbReference type="NCBIfam" id="NF002621">
    <property type="entry name" value="PRK02287.1"/>
    <property type="match status" value="1"/>
</dbReference>
<comment type="subcellular location">
    <subcellularLocation>
        <location evidence="7">Cytoplasm</location>
    </subcellularLocation>
</comment>
<dbReference type="Proteomes" id="UP000005877">
    <property type="component" value="Chromosome"/>
</dbReference>
<gene>
    <name evidence="10" type="ordered locus">Mhar_0034</name>
</gene>
<comment type="caution">
    <text evidence="7">Lacks conserved residue(s) required for the propagation of feature annotation.</text>
</comment>
<feature type="domain" description="16S/18S rRNA aminocarboxypropyltransferase Tsr3 C-terminal" evidence="8">
    <location>
        <begin position="40"/>
        <end position="163"/>
    </location>
</feature>
<dbReference type="GO" id="GO:0005737">
    <property type="term" value="C:cytoplasm"/>
    <property type="evidence" value="ECO:0007669"/>
    <property type="project" value="UniProtKB-SubCell"/>
</dbReference>
<feature type="binding site" evidence="7">
    <location>
        <position position="17"/>
    </location>
    <ligand>
        <name>S-adenosyl-L-methionine</name>
        <dbReference type="ChEBI" id="CHEBI:59789"/>
    </ligand>
</feature>
<dbReference type="EMBL" id="CP003117">
    <property type="protein sequence ID" value="AET63427.1"/>
    <property type="molecule type" value="Genomic_DNA"/>
</dbReference>
<dbReference type="STRING" id="1110509.Mhar_0034"/>
<dbReference type="OrthoDB" id="7441at2157"/>
<sequence>MDLLIYTADQCDPKRCTGRKMVRFGLARTTKRYNRLRGRLVLSPFSERALSPADRSEVGRGLAALDCSWAHAEEVFGTVRLKARALPFLVAANPVNFGKPFKLSTVEAFAAALVILGERPQAEEILAKFSWGHVFLELNQEPLAEYAAARDSREVVAIQAEYLSQDI</sequence>
<name>G7WJY6_METH6</name>
<dbReference type="RefSeq" id="WP_014585616.1">
    <property type="nucleotide sequence ID" value="NC_017527.1"/>
</dbReference>
<dbReference type="HAMAP" id="MF_01116">
    <property type="entry name" value="TSR3"/>
    <property type="match status" value="1"/>
</dbReference>
<reference evidence="10 11" key="1">
    <citation type="journal article" date="2012" name="PLoS ONE">
        <title>The genome characteristics and predicted function of methyl-group oxidation pathway in the obligate aceticlastic methanogens, Methanosaeta spp.</title>
        <authorList>
            <person name="Zhu J."/>
            <person name="Zheng H."/>
            <person name="Ai G."/>
            <person name="Zhang G."/>
            <person name="Liu D."/>
            <person name="Liu X."/>
            <person name="Dong X."/>
        </authorList>
    </citation>
    <scope>NUCLEOTIDE SEQUENCE [LARGE SCALE GENOMIC DNA]</scope>
    <source>
        <strain evidence="10 11">6Ac</strain>
    </source>
</reference>
<dbReference type="KEGG" id="mhi:Mhar_0034"/>
<dbReference type="InterPro" id="IPR007177">
    <property type="entry name" value="Tsr3_C"/>
</dbReference>
<evidence type="ECO:0000256" key="4">
    <source>
        <dbReference type="ARBA" id="ARBA00022552"/>
    </source>
</evidence>
<feature type="binding site" evidence="7">
    <location>
        <position position="105"/>
    </location>
    <ligand>
        <name>S-adenosyl-L-methionine</name>
        <dbReference type="ChEBI" id="CHEBI:59789"/>
    </ligand>
</feature>
<dbReference type="AlphaFoldDB" id="G7WJY6"/>
<comment type="function">
    <text evidence="7">Aminocarboxypropyltransferase that catalyzes the aminocarboxypropyl transfer on pseudouridine corresponding to position 914 in M.jannaschii 16S rRNA. It constitutes the last step in biosynthesis of the hypermodified N1-methyl-N3-(3-amino-3-carboxypropyl) pseudouridine (m1acp3-Psi).</text>
</comment>
<protein>
    <recommendedName>
        <fullName evidence="1 7">16S rRNA aminocarboxypropyltransferase</fullName>
        <ecNumber evidence="7">2.5.1.157</ecNumber>
    </recommendedName>
</protein>
<keyword evidence="2 7" id="KW-0963">Cytoplasm</keyword>
<evidence type="ECO:0000256" key="5">
    <source>
        <dbReference type="ARBA" id="ARBA00022679"/>
    </source>
</evidence>
<keyword evidence="11" id="KW-1185">Reference proteome</keyword>
<evidence type="ECO:0000259" key="8">
    <source>
        <dbReference type="Pfam" id="PF04034"/>
    </source>
</evidence>
<evidence type="ECO:0000256" key="1">
    <source>
        <dbReference type="ARBA" id="ARBA00014114"/>
    </source>
</evidence>
<feature type="domain" description="RNase L inhibitor RLI-like possible metal-binding" evidence="9">
    <location>
        <begin position="1"/>
        <end position="31"/>
    </location>
</feature>
<keyword evidence="5 7" id="KW-0808">Transferase</keyword>
<evidence type="ECO:0000256" key="6">
    <source>
        <dbReference type="ARBA" id="ARBA00022691"/>
    </source>
</evidence>
<dbReference type="Pfam" id="PF04068">
    <property type="entry name" value="Fer4_RLI"/>
    <property type="match status" value="1"/>
</dbReference>